<organism evidence="1 2">
    <name type="scientific">Pontivivens marinum</name>
    <dbReference type="NCBI Taxonomy" id="1690039"/>
    <lineage>
        <taxon>Bacteria</taxon>
        <taxon>Pseudomonadati</taxon>
        <taxon>Pseudomonadota</taxon>
        <taxon>Alphaproteobacteria</taxon>
        <taxon>Rhodobacterales</taxon>
        <taxon>Paracoccaceae</taxon>
        <taxon>Pontivivens</taxon>
    </lineage>
</organism>
<name>A0A2C9CPA2_9RHOB</name>
<dbReference type="SUPFAM" id="SSF142906">
    <property type="entry name" value="YjbR-like"/>
    <property type="match status" value="1"/>
</dbReference>
<gene>
    <name evidence="1" type="ORF">SAMN06273572_1011019</name>
</gene>
<evidence type="ECO:0000313" key="2">
    <source>
        <dbReference type="Proteomes" id="UP000220034"/>
    </source>
</evidence>
<keyword evidence="1" id="KW-0238">DNA-binding</keyword>
<dbReference type="OrthoDB" id="9804614at2"/>
<dbReference type="EMBL" id="OCTN01000001">
    <property type="protein sequence ID" value="SOH93164.1"/>
    <property type="molecule type" value="Genomic_DNA"/>
</dbReference>
<sequence>MRQILEDHATALPGATMIVQWGGAHVFKVGIGDKAKVFAILGLQQDRITVKCQDVDTAAFLIEIGAAQRAKYLPRGGWISFNLTETGLDELCGRIETSYDTVRAGLTKAMRAQLPPR</sequence>
<accession>A0A2C9CPA2</accession>
<dbReference type="Pfam" id="PF04237">
    <property type="entry name" value="YjbR"/>
    <property type="match status" value="1"/>
</dbReference>
<dbReference type="RefSeq" id="WP_097928693.1">
    <property type="nucleotide sequence ID" value="NZ_OCTN01000001.1"/>
</dbReference>
<proteinExistence type="predicted"/>
<dbReference type="Gene3D" id="3.90.1150.30">
    <property type="match status" value="1"/>
</dbReference>
<evidence type="ECO:0000313" key="1">
    <source>
        <dbReference type="EMBL" id="SOH93164.1"/>
    </source>
</evidence>
<dbReference type="GO" id="GO:0003677">
    <property type="term" value="F:DNA binding"/>
    <property type="evidence" value="ECO:0007669"/>
    <property type="project" value="UniProtKB-KW"/>
</dbReference>
<protein>
    <submittedName>
        <fullName evidence="1">Predicted DNA-binding protein, MmcQ/YjbR family</fullName>
    </submittedName>
</protein>
<dbReference type="Proteomes" id="UP000220034">
    <property type="component" value="Unassembled WGS sequence"/>
</dbReference>
<dbReference type="AlphaFoldDB" id="A0A2C9CPA2"/>
<keyword evidence="2" id="KW-1185">Reference proteome</keyword>
<reference evidence="2" key="1">
    <citation type="submission" date="2017-09" db="EMBL/GenBank/DDBJ databases">
        <authorList>
            <person name="Varghese N."/>
            <person name="Submissions S."/>
        </authorList>
    </citation>
    <scope>NUCLEOTIDE SEQUENCE [LARGE SCALE GENOMIC DNA]</scope>
    <source>
        <strain evidence="2">C7</strain>
    </source>
</reference>
<dbReference type="InterPro" id="IPR058532">
    <property type="entry name" value="YjbR/MT2646/Rv2570-like"/>
</dbReference>
<dbReference type="InterPro" id="IPR038056">
    <property type="entry name" value="YjbR-like_sf"/>
</dbReference>